<reference evidence="2" key="1">
    <citation type="submission" date="2015-07" db="EMBL/GenBank/DDBJ databases">
        <title>Co-Production of KPC-18 and VIM-1 Carbapenemases by Enterobacter cloacae.</title>
        <authorList>
            <person name="Doi Y."/>
        </authorList>
    </citation>
    <scope>NUCLEOTIDE SEQUENCE</scope>
    <source>
        <strain evidence="2">G6809</strain>
        <plasmid evidence="2">pG6809-1</plasmid>
    </source>
</reference>
<proteinExistence type="predicted"/>
<keyword evidence="1" id="KW-0812">Transmembrane</keyword>
<dbReference type="EMBL" id="KT345945">
    <property type="protein sequence ID" value="ALK44012.1"/>
    <property type="molecule type" value="Genomic_DNA"/>
</dbReference>
<evidence type="ECO:0000256" key="1">
    <source>
        <dbReference type="SAM" id="Phobius"/>
    </source>
</evidence>
<feature type="transmembrane region" description="Helical" evidence="1">
    <location>
        <begin position="45"/>
        <end position="63"/>
    </location>
</feature>
<evidence type="ECO:0008006" key="3">
    <source>
        <dbReference type="Google" id="ProtNLM"/>
    </source>
</evidence>
<dbReference type="AlphaFoldDB" id="A0A0N7J5J1"/>
<feature type="transmembrane region" description="Helical" evidence="1">
    <location>
        <begin position="21"/>
        <end position="39"/>
    </location>
</feature>
<geneLocation type="plasmid" evidence="2">
    <name>pG6809-1</name>
</geneLocation>
<evidence type="ECO:0000313" key="2">
    <source>
        <dbReference type="EMBL" id="ALK44012.1"/>
    </source>
</evidence>
<sequence length="429" mass="49964">MVWSIRYHSVSKLTKDTDKMPVLLILILGTVMIIFWDTVKENVEVIGTLATSLAFLATAWAAYEARHSAKAAMRATRLTAASLLEMKKSSFKEWYGILLEQHNKLLDDVNKTLRDDSQYNLKLDINVVKGIYYHATKNPVYIKYVNHLILILNYVDKDFYLPSSADSEKRSYIEQLRNSISPKVSLLIAIFGLSVDNNKTYDAKKLYSLLNKYNFFENELFFEEAISKVHYLDTYVAEIFIKEYQRDVEFYVDEMVRGREVSNINAIYRHQRTTFAILWSYNNPCQQHLLQRFNDLPLHMRNSIELKMEKAADKVAKFNSWLPGFVGWELKISGNKVRVIKDEKELKRLIKLYYKHPFNARQTGIVLTNGATNRFGEDIEQSLSNYALDKAYLELSSNQHKEKVIDEIVVEVEKMGDKFKTELNSFGFN</sequence>
<name>A0A0N7J5J1_ENTCL</name>
<protein>
    <recommendedName>
        <fullName evidence="3">Phage abortive infection protein</fullName>
    </recommendedName>
</protein>
<keyword evidence="1" id="KW-1133">Transmembrane helix</keyword>
<accession>A0A0N7J5J1</accession>
<keyword evidence="2" id="KW-0614">Plasmid</keyword>
<organism evidence="2">
    <name type="scientific">Enterobacter cloacae</name>
    <dbReference type="NCBI Taxonomy" id="550"/>
    <lineage>
        <taxon>Bacteria</taxon>
        <taxon>Pseudomonadati</taxon>
        <taxon>Pseudomonadota</taxon>
        <taxon>Gammaproteobacteria</taxon>
        <taxon>Enterobacterales</taxon>
        <taxon>Enterobacteriaceae</taxon>
        <taxon>Enterobacter</taxon>
        <taxon>Enterobacter cloacae complex</taxon>
    </lineage>
</organism>
<keyword evidence="1" id="KW-0472">Membrane</keyword>